<evidence type="ECO:0000313" key="6">
    <source>
        <dbReference type="Proteomes" id="UP000267029"/>
    </source>
</evidence>
<dbReference type="InterPro" id="IPR001375">
    <property type="entry name" value="Peptidase_S9_cat"/>
</dbReference>
<dbReference type="AlphaFoldDB" id="A0A158QTA8"/>
<protein>
    <recommendedName>
        <fullName evidence="4">Ig-like domain-containing protein</fullName>
    </recommendedName>
</protein>
<proteinExistence type="inferred from homology"/>
<dbReference type="PANTHER" id="PTHR11731">
    <property type="entry name" value="PROTEASE FAMILY S9B,C DIPEPTIDYL-PEPTIDASE IV-RELATED"/>
    <property type="match status" value="1"/>
</dbReference>
<dbReference type="InterPro" id="IPR007110">
    <property type="entry name" value="Ig-like_dom"/>
</dbReference>
<dbReference type="SUPFAM" id="SSF48726">
    <property type="entry name" value="Immunoglobulin"/>
    <property type="match status" value="2"/>
</dbReference>
<evidence type="ECO:0000256" key="2">
    <source>
        <dbReference type="ARBA" id="ARBA00023054"/>
    </source>
</evidence>
<dbReference type="Pfam" id="PF00930">
    <property type="entry name" value="DPPIV_N"/>
    <property type="match status" value="2"/>
</dbReference>
<dbReference type="CDD" id="cd00096">
    <property type="entry name" value="Ig"/>
    <property type="match status" value="1"/>
</dbReference>
<dbReference type="InterPro" id="IPR036179">
    <property type="entry name" value="Ig-like_dom_sf"/>
</dbReference>
<dbReference type="Pfam" id="PF04201">
    <property type="entry name" value="TPD52"/>
    <property type="match status" value="1"/>
</dbReference>
<dbReference type="InterPro" id="IPR003599">
    <property type="entry name" value="Ig_sub"/>
</dbReference>
<dbReference type="Pfam" id="PF00326">
    <property type="entry name" value="Peptidase_S9"/>
    <property type="match status" value="1"/>
</dbReference>
<dbReference type="InterPro" id="IPR013783">
    <property type="entry name" value="Ig-like_fold"/>
</dbReference>
<evidence type="ECO:0000256" key="3">
    <source>
        <dbReference type="SAM" id="MobiDB-lite"/>
    </source>
</evidence>
<dbReference type="Proteomes" id="UP000267029">
    <property type="component" value="Unassembled WGS sequence"/>
</dbReference>
<dbReference type="InterPro" id="IPR002469">
    <property type="entry name" value="Peptidase_S9B_N"/>
</dbReference>
<dbReference type="EMBL" id="UXSR01000407">
    <property type="protein sequence ID" value="VDD76468.1"/>
    <property type="molecule type" value="Genomic_DNA"/>
</dbReference>
<gene>
    <name evidence="5" type="ORF">MCOS_LOCUS2471</name>
</gene>
<dbReference type="STRING" id="53468.A0A158QTA8"/>
<feature type="region of interest" description="Disordered" evidence="3">
    <location>
        <begin position="1"/>
        <end position="38"/>
    </location>
</feature>
<dbReference type="PANTHER" id="PTHR11731:SF193">
    <property type="entry name" value="DIPEPTIDYL PEPTIDASE 9"/>
    <property type="match status" value="1"/>
</dbReference>
<accession>A0A158QTA8</accession>
<dbReference type="SUPFAM" id="SSF53474">
    <property type="entry name" value="alpha/beta-Hydrolases"/>
    <property type="match status" value="1"/>
</dbReference>
<dbReference type="InterPro" id="IPR003598">
    <property type="entry name" value="Ig_sub2"/>
</dbReference>
<feature type="domain" description="Ig-like" evidence="4">
    <location>
        <begin position="277"/>
        <end position="375"/>
    </location>
</feature>
<dbReference type="Gene3D" id="2.140.10.30">
    <property type="entry name" value="Dipeptidylpeptidase IV, N-terminal domain"/>
    <property type="match status" value="2"/>
</dbReference>
<dbReference type="Gene3D" id="3.40.50.1820">
    <property type="entry name" value="alpha/beta hydrolase"/>
    <property type="match status" value="1"/>
</dbReference>
<dbReference type="GO" id="GO:0008239">
    <property type="term" value="F:dipeptidyl-peptidase activity"/>
    <property type="evidence" value="ECO:0007669"/>
    <property type="project" value="TreeGrafter"/>
</dbReference>
<dbReference type="SUPFAM" id="SSF82171">
    <property type="entry name" value="DPP6 N-terminal domain-like"/>
    <property type="match status" value="1"/>
</dbReference>
<reference evidence="5 6" key="1">
    <citation type="submission" date="2018-10" db="EMBL/GenBank/DDBJ databases">
        <authorList>
            <consortium name="Pathogen Informatics"/>
        </authorList>
    </citation>
    <scope>NUCLEOTIDE SEQUENCE [LARGE SCALE GENOMIC DNA]</scope>
</reference>
<feature type="compositionally biased region" description="Pro residues" evidence="3">
    <location>
        <begin position="19"/>
        <end position="30"/>
    </location>
</feature>
<keyword evidence="2" id="KW-0175">Coiled coil</keyword>
<feature type="domain" description="Ig-like" evidence="4">
    <location>
        <begin position="188"/>
        <end position="272"/>
    </location>
</feature>
<keyword evidence="6" id="KW-1185">Reference proteome</keyword>
<dbReference type="SMART" id="SM00409">
    <property type="entry name" value="IG"/>
    <property type="match status" value="1"/>
</dbReference>
<dbReference type="SMART" id="SM00408">
    <property type="entry name" value="IGc2"/>
    <property type="match status" value="1"/>
</dbReference>
<dbReference type="OrthoDB" id="16520at2759"/>
<comment type="similarity">
    <text evidence="1">Belongs to the TPD52 family.</text>
</comment>
<dbReference type="Pfam" id="PF13927">
    <property type="entry name" value="Ig_3"/>
    <property type="match status" value="1"/>
</dbReference>
<name>A0A158QTA8_MESCO</name>
<evidence type="ECO:0000313" key="5">
    <source>
        <dbReference type="EMBL" id="VDD76468.1"/>
    </source>
</evidence>
<dbReference type="InterPro" id="IPR029058">
    <property type="entry name" value="AB_hydrolase_fold"/>
</dbReference>
<dbReference type="GO" id="GO:0006508">
    <property type="term" value="P:proteolysis"/>
    <property type="evidence" value="ECO:0007669"/>
    <property type="project" value="InterPro"/>
</dbReference>
<organism evidence="5 6">
    <name type="scientific">Mesocestoides corti</name>
    <name type="common">Flatworm</name>
    <dbReference type="NCBI Taxonomy" id="53468"/>
    <lineage>
        <taxon>Eukaryota</taxon>
        <taxon>Metazoa</taxon>
        <taxon>Spiralia</taxon>
        <taxon>Lophotrochozoa</taxon>
        <taxon>Platyhelminthes</taxon>
        <taxon>Cestoda</taxon>
        <taxon>Eucestoda</taxon>
        <taxon>Cyclophyllidea</taxon>
        <taxon>Mesocestoididae</taxon>
        <taxon>Mesocestoides</taxon>
    </lineage>
</organism>
<dbReference type="InterPro" id="IPR007327">
    <property type="entry name" value="TPD52"/>
</dbReference>
<dbReference type="InterPro" id="IPR050278">
    <property type="entry name" value="Serine_Prot_S9B/DPPIV"/>
</dbReference>
<sequence>MPAYSLDSQEKDGLYPNLPSAPPDNPPPYSAAPSKEEVEEELRKIEDEIATLRVVLASKLERSAALKRQLGIYGIDVAKDDMKRVANTITQSKPSQTQAYKSVNNGVNSLFKSIKIMPTGQFFVVLLILSKVLCQPLNVFLVLLSLEILVVDETYAGYYTCDCQYTGSVEPARAERILRVVAQAKVLPFKSSYTTTVTEGDRMTLYCEAFGIPQPVVYWSRTGGSSSLIRDYGISKPGEVIEFSSVLPEDAGEYMCIVENRLGIDYWPVKVSVRHKPQLKIYATVPIPQLPCNIHLYCEVSASPAPEESEIFWNVGTPSRRITSTSRMNLVYLNGGNTRFLAVAFNPIISSDLNQKYTCTASNSLGTVNQEFVLNAMESQEKPCGLESLSSTSGPRDFSTFYNSAQLANLSYDSNCVPYFVNIRPSRSAAVCRVYFASFPPPYGNVNLFYADIDVSETADPSQALAFHYLIPRHTFLGLTLNCKASLAESLLRERMRAGCFGVSDIKADPVSGAILVMLSGRLVHFFDHNWPPALAPSPTNNDAETAQTQLTVLSTGESCIQPAICPANPNLVAFINGQNICVANAITSAVVNLTNVTDPLGTTLDSSLVFAGSPAYVIQEEFDRYVGFWWRPCRQSQGDDCYTLVYEETDETGVEVVYLPNHGSWSQQMEPHAYPKPGTVKPISSPGYLNSLSTAFWIQLSNRLQSKMSLFLIPPDSFIDRSAGQIAWKPFVRLHDEEDATYWVEVLNTLFFVRVDICFIVFSRISYTHNCLHLLPSPTPDQVAFIWLSRRTGFSHLYEHVCCLPPPAPVHVDVSADEAVPTADCALAAVSTRSRQLTFGDWEVLGDHIFVDERNKLVLFEGLREHPLWTNVYAVSYAVDAPEVYRLSMDDDLVDGRLSHSIVTFDPESGLCVLESSNPVLLVGHTLFRLAAGKNQPASLKLLAFLKKHAPVTSILPTILTEPSPPSFLSFTFLDPHDAESSPAQPLTFYGMLFTPPIATRPSNGFPTIHLVYGGPGVQFVRGACFRNLILRAQIYCHYGYALLLCDCRGSANRGAKFAGHLKYKMGTVELSDHVMFLRQAAAKTGLIDLNRVAVYGSSYGGYLSLMAAAKHRDTYRAAIAACPVVSWEQYDTAYTERYLGLPSQHPDAYTCGDVMSYVNEFPNFSPYLLIAHGGLDENVHFSHTASLLQRLNYLGKPYELSFYPDSRHRIREDDHLMATILTFLDRTIGPEQTNQPAHTS</sequence>
<dbReference type="GO" id="GO:0008236">
    <property type="term" value="F:serine-type peptidase activity"/>
    <property type="evidence" value="ECO:0007669"/>
    <property type="project" value="InterPro"/>
</dbReference>
<dbReference type="Gene3D" id="2.60.40.10">
    <property type="entry name" value="Immunoglobulins"/>
    <property type="match status" value="2"/>
</dbReference>
<evidence type="ECO:0000256" key="1">
    <source>
        <dbReference type="ARBA" id="ARBA00005702"/>
    </source>
</evidence>
<dbReference type="PROSITE" id="PS50835">
    <property type="entry name" value="IG_LIKE"/>
    <property type="match status" value="2"/>
</dbReference>
<evidence type="ECO:0000259" key="4">
    <source>
        <dbReference type="PROSITE" id="PS50835"/>
    </source>
</evidence>